<evidence type="ECO:0000313" key="4">
    <source>
        <dbReference type="Proteomes" id="UP000523139"/>
    </source>
</evidence>
<keyword evidence="2" id="KW-0472">Membrane</keyword>
<comment type="caution">
    <text evidence="3">The sequence shown here is derived from an EMBL/GenBank/DDBJ whole genome shotgun (WGS) entry which is preliminary data.</text>
</comment>
<keyword evidence="4" id="KW-1185">Reference proteome</keyword>
<feature type="transmembrane region" description="Helical" evidence="2">
    <location>
        <begin position="53"/>
        <end position="73"/>
    </location>
</feature>
<organism evidence="3 4">
    <name type="scientific">Nesterenkonia sedimenti</name>
    <dbReference type="NCBI Taxonomy" id="1463632"/>
    <lineage>
        <taxon>Bacteria</taxon>
        <taxon>Bacillati</taxon>
        <taxon>Actinomycetota</taxon>
        <taxon>Actinomycetes</taxon>
        <taxon>Micrococcales</taxon>
        <taxon>Micrococcaceae</taxon>
        <taxon>Nesterenkonia</taxon>
    </lineage>
</organism>
<sequence length="197" mass="21977">MTTPPNDNTPQWGQPSPQGEDPSTGPKFGTEAYNPQAFGGPVEEPAKFRSLKIFTLVSGGLFLISGVMMLLMFNNDSFREAMIDDLMTTYQEMGVAMERTEVESVYGWFSTGTTIFVLVLLGIYALVYFGLRANKNWARILGIIFAIISIVFSVLGFAMGEINLSMLISLVWLGVNVYWLVLAFNSEVADYLFQHKR</sequence>
<evidence type="ECO:0000256" key="2">
    <source>
        <dbReference type="SAM" id="Phobius"/>
    </source>
</evidence>
<gene>
    <name evidence="3" type="ORF">HGQ17_10335</name>
</gene>
<dbReference type="AlphaFoldDB" id="A0A7X8TL61"/>
<accession>A0A7X8TL61</accession>
<feature type="compositionally biased region" description="Polar residues" evidence="1">
    <location>
        <begin position="1"/>
        <end position="17"/>
    </location>
</feature>
<feature type="region of interest" description="Disordered" evidence="1">
    <location>
        <begin position="1"/>
        <end position="35"/>
    </location>
</feature>
<evidence type="ECO:0000256" key="1">
    <source>
        <dbReference type="SAM" id="MobiDB-lite"/>
    </source>
</evidence>
<keyword evidence="2" id="KW-1133">Transmembrane helix</keyword>
<dbReference type="EMBL" id="JABAHY010000009">
    <property type="protein sequence ID" value="NLS10382.1"/>
    <property type="molecule type" value="Genomic_DNA"/>
</dbReference>
<protein>
    <submittedName>
        <fullName evidence="3">Uncharacterized protein</fullName>
    </submittedName>
</protein>
<feature type="transmembrane region" description="Helical" evidence="2">
    <location>
        <begin position="140"/>
        <end position="158"/>
    </location>
</feature>
<keyword evidence="2" id="KW-0812">Transmembrane</keyword>
<feature type="transmembrane region" description="Helical" evidence="2">
    <location>
        <begin position="164"/>
        <end position="184"/>
    </location>
</feature>
<reference evidence="3 4" key="1">
    <citation type="submission" date="2020-04" db="EMBL/GenBank/DDBJ databases">
        <title>Nesterenkonia sp. nov., isolated from marine sediment.</title>
        <authorList>
            <person name="Zhang G."/>
        </authorList>
    </citation>
    <scope>NUCLEOTIDE SEQUENCE [LARGE SCALE GENOMIC DNA]</scope>
    <source>
        <strain evidence="3 4">MY13</strain>
    </source>
</reference>
<feature type="transmembrane region" description="Helical" evidence="2">
    <location>
        <begin position="105"/>
        <end position="128"/>
    </location>
</feature>
<dbReference type="Proteomes" id="UP000523139">
    <property type="component" value="Unassembled WGS sequence"/>
</dbReference>
<evidence type="ECO:0000313" key="3">
    <source>
        <dbReference type="EMBL" id="NLS10382.1"/>
    </source>
</evidence>
<name>A0A7X8TL61_9MICC</name>
<dbReference type="RefSeq" id="WP_168887863.1">
    <property type="nucleotide sequence ID" value="NZ_JABAHY010000009.1"/>
</dbReference>
<proteinExistence type="predicted"/>